<dbReference type="Gene3D" id="3.40.50.620">
    <property type="entry name" value="HUPs"/>
    <property type="match status" value="2"/>
</dbReference>
<feature type="short sequence motif" description="'HIGH' region" evidence="8">
    <location>
        <begin position="10"/>
        <end position="20"/>
    </location>
</feature>
<dbReference type="PATRIC" id="fig|1618424.3.peg.276"/>
<dbReference type="AlphaFoldDB" id="A0A0G0U8G8"/>
<dbReference type="EC" id="6.1.1.17" evidence="8"/>
<dbReference type="GO" id="GO:0005829">
    <property type="term" value="C:cytosol"/>
    <property type="evidence" value="ECO:0007669"/>
    <property type="project" value="TreeGrafter"/>
</dbReference>
<dbReference type="EMBL" id="LCAB01000004">
    <property type="protein sequence ID" value="KKR83551.1"/>
    <property type="molecule type" value="Genomic_DNA"/>
</dbReference>
<dbReference type="InterPro" id="IPR020058">
    <property type="entry name" value="Glu/Gln-tRNA-synth_Ib_cat-dom"/>
</dbReference>
<accession>A0A0G0U8G8</accession>
<dbReference type="InterPro" id="IPR020752">
    <property type="entry name" value="Glu-tRNA-synth_I_codon-bd_sub1"/>
</dbReference>
<evidence type="ECO:0000259" key="10">
    <source>
        <dbReference type="Pfam" id="PF19269"/>
    </source>
</evidence>
<proteinExistence type="inferred from homology"/>
<evidence type="ECO:0000313" key="11">
    <source>
        <dbReference type="EMBL" id="KKR83551.1"/>
    </source>
</evidence>
<comment type="subcellular location">
    <subcellularLocation>
        <location evidence="8">Cytoplasm</location>
    </subcellularLocation>
</comment>
<evidence type="ECO:0000256" key="7">
    <source>
        <dbReference type="ARBA" id="ARBA00023146"/>
    </source>
</evidence>
<dbReference type="PANTHER" id="PTHR43311">
    <property type="entry name" value="GLUTAMATE--TRNA LIGASE"/>
    <property type="match status" value="1"/>
</dbReference>
<dbReference type="Gene3D" id="1.10.10.350">
    <property type="match status" value="1"/>
</dbReference>
<dbReference type="InterPro" id="IPR020751">
    <property type="entry name" value="aa-tRNA-synth_I_codon-bd_sub2"/>
</dbReference>
<evidence type="ECO:0000256" key="8">
    <source>
        <dbReference type="HAMAP-Rule" id="MF_00022"/>
    </source>
</evidence>
<organism evidence="11 12">
    <name type="scientific">Candidatus Daviesbacteria bacterium GW2011_GWA2_40_9</name>
    <dbReference type="NCBI Taxonomy" id="1618424"/>
    <lineage>
        <taxon>Bacteria</taxon>
        <taxon>Candidatus Daviesiibacteriota</taxon>
    </lineage>
</organism>
<keyword evidence="3 8" id="KW-0436">Ligase</keyword>
<dbReference type="NCBIfam" id="TIGR00464">
    <property type="entry name" value="gltX_bact"/>
    <property type="match status" value="1"/>
</dbReference>
<comment type="caution">
    <text evidence="11">The sequence shown here is derived from an EMBL/GenBank/DDBJ whole genome shotgun (WGS) entry which is preliminary data.</text>
</comment>
<dbReference type="Pfam" id="PF00749">
    <property type="entry name" value="tRNA-synt_1c"/>
    <property type="match status" value="2"/>
</dbReference>
<dbReference type="SUPFAM" id="SSF52374">
    <property type="entry name" value="Nucleotidylyl transferase"/>
    <property type="match status" value="1"/>
</dbReference>
<evidence type="ECO:0000256" key="4">
    <source>
        <dbReference type="ARBA" id="ARBA00022741"/>
    </source>
</evidence>
<dbReference type="GO" id="GO:0000049">
    <property type="term" value="F:tRNA binding"/>
    <property type="evidence" value="ECO:0007669"/>
    <property type="project" value="InterPro"/>
</dbReference>
<reference evidence="11 12" key="1">
    <citation type="journal article" date="2015" name="Nature">
        <title>rRNA introns, odd ribosomes, and small enigmatic genomes across a large radiation of phyla.</title>
        <authorList>
            <person name="Brown C.T."/>
            <person name="Hug L.A."/>
            <person name="Thomas B.C."/>
            <person name="Sharon I."/>
            <person name="Castelle C.J."/>
            <person name="Singh A."/>
            <person name="Wilkins M.J."/>
            <person name="Williams K.H."/>
            <person name="Banfield J.F."/>
        </authorList>
    </citation>
    <scope>NUCLEOTIDE SEQUENCE [LARGE SCALE GENOMIC DNA]</scope>
</reference>
<dbReference type="InterPro" id="IPR008925">
    <property type="entry name" value="aa_tRNA-synth_I_cd-bd_sf"/>
</dbReference>
<dbReference type="GO" id="GO:0005524">
    <property type="term" value="F:ATP binding"/>
    <property type="evidence" value="ECO:0007669"/>
    <property type="project" value="UniProtKB-UniRule"/>
</dbReference>
<protein>
    <recommendedName>
        <fullName evidence="8">Glutamate--tRNA ligase</fullName>
        <ecNumber evidence="8">6.1.1.17</ecNumber>
    </recommendedName>
    <alternativeName>
        <fullName evidence="8">Glutamyl-tRNA synthetase</fullName>
        <shortName evidence="8">GluRS</shortName>
    </alternativeName>
</protein>
<dbReference type="InterPro" id="IPR000924">
    <property type="entry name" value="Glu/Gln-tRNA-synth"/>
</dbReference>
<dbReference type="InterPro" id="IPR001412">
    <property type="entry name" value="aa-tRNA-synth_I_CS"/>
</dbReference>
<evidence type="ECO:0000256" key="6">
    <source>
        <dbReference type="ARBA" id="ARBA00022917"/>
    </source>
</evidence>
<dbReference type="SUPFAM" id="SSF48163">
    <property type="entry name" value="An anticodon-binding domain of class I aminoacyl-tRNA synthetases"/>
    <property type="match status" value="1"/>
</dbReference>
<dbReference type="InterPro" id="IPR049940">
    <property type="entry name" value="GluQ/Sye"/>
</dbReference>
<dbReference type="PROSITE" id="PS00178">
    <property type="entry name" value="AA_TRNA_LIGASE_I"/>
    <property type="match status" value="1"/>
</dbReference>
<comment type="catalytic activity">
    <reaction evidence="8">
        <text>tRNA(Glu) + L-glutamate + ATP = L-glutamyl-tRNA(Glu) + AMP + diphosphate</text>
        <dbReference type="Rhea" id="RHEA:23540"/>
        <dbReference type="Rhea" id="RHEA-COMP:9663"/>
        <dbReference type="Rhea" id="RHEA-COMP:9680"/>
        <dbReference type="ChEBI" id="CHEBI:29985"/>
        <dbReference type="ChEBI" id="CHEBI:30616"/>
        <dbReference type="ChEBI" id="CHEBI:33019"/>
        <dbReference type="ChEBI" id="CHEBI:78442"/>
        <dbReference type="ChEBI" id="CHEBI:78520"/>
        <dbReference type="ChEBI" id="CHEBI:456215"/>
        <dbReference type="EC" id="6.1.1.17"/>
    </reaction>
</comment>
<dbReference type="GO" id="GO:0008270">
    <property type="term" value="F:zinc ion binding"/>
    <property type="evidence" value="ECO:0007669"/>
    <property type="project" value="InterPro"/>
</dbReference>
<dbReference type="InterPro" id="IPR033910">
    <property type="entry name" value="GluRS_core"/>
</dbReference>
<dbReference type="InterPro" id="IPR014729">
    <property type="entry name" value="Rossmann-like_a/b/a_fold"/>
</dbReference>
<dbReference type="GO" id="GO:0004818">
    <property type="term" value="F:glutamate-tRNA ligase activity"/>
    <property type="evidence" value="ECO:0007669"/>
    <property type="project" value="UniProtKB-UniRule"/>
</dbReference>
<comment type="function">
    <text evidence="8">Catalyzes the attachment of glutamate to tRNA(Glu) in a two-step reaction: glutamate is first activated by ATP to form Glu-AMP and then transferred to the acceptor end of tRNA(Glu).</text>
</comment>
<dbReference type="Gene3D" id="1.10.8.70">
    <property type="entry name" value="Glutamate-tRNA synthetase, class I, anticodon-binding domain 1"/>
    <property type="match status" value="1"/>
</dbReference>
<dbReference type="InterPro" id="IPR004527">
    <property type="entry name" value="Glu-tRNA-ligase_bac/mito"/>
</dbReference>
<dbReference type="Proteomes" id="UP000034601">
    <property type="component" value="Unassembled WGS sequence"/>
</dbReference>
<evidence type="ECO:0000256" key="3">
    <source>
        <dbReference type="ARBA" id="ARBA00022598"/>
    </source>
</evidence>
<dbReference type="Pfam" id="PF19269">
    <property type="entry name" value="Anticodon_2"/>
    <property type="match status" value="1"/>
</dbReference>
<comment type="similarity">
    <text evidence="1 8">Belongs to the class-I aminoacyl-tRNA synthetase family. Glutamate--tRNA ligase type 1 subfamily.</text>
</comment>
<dbReference type="HAMAP" id="MF_00022">
    <property type="entry name" value="Glu_tRNA_synth_type1"/>
    <property type="match status" value="1"/>
</dbReference>
<feature type="domain" description="Glutamyl/glutaminyl-tRNA synthetase class Ib catalytic" evidence="9">
    <location>
        <begin position="99"/>
        <end position="269"/>
    </location>
</feature>
<feature type="short sequence motif" description="'KMSKS' region" evidence="8">
    <location>
        <begin position="200"/>
        <end position="204"/>
    </location>
</feature>
<sequence>MDKVKTRFAPSPTGMMHIGGVRTALYAYLVARKNSGIFSLRIEDTDRNRFVEGATEDIIDSLKWLGLDFEGLVIQSERKELYQKYARELVDKGMAYEQEGAIWFKIPKDGKVEFNDLIGSRKVVFDFNSQKDFVLLKSDGFPTYHLAHVVDDHIMETNPVIRAEEWLPSTPKHILTFQAFGWDVPQYAHLPLILGTDRSKLSKRHGARSVSEFRKDGFLPEAILNYMAFLGWTPPSEKEFLTLDEMAKEFDIKDVHVAPGVFDITKLEWMNGEYIRKTQNSKLKTQIYQYLRELSEGTLTPQDHPTEEEIEKVVPLIKERIKKLSDFIPLTDFLWEKPEYDLEVFKKIKLDNLDIKDVLDKVVYKLEELKKPWKSEEFEKTFRNLAEELGVPAGSIFQLIRVAVSGQLVTPPLFESIQILGEEETLARIKSLVSKYPRLL</sequence>
<dbReference type="InterPro" id="IPR045462">
    <property type="entry name" value="aa-tRNA-synth_I_cd-bd"/>
</dbReference>
<feature type="binding site" evidence="8">
    <location>
        <position position="203"/>
    </location>
    <ligand>
        <name>ATP</name>
        <dbReference type="ChEBI" id="CHEBI:30616"/>
    </ligand>
</feature>
<evidence type="ECO:0000256" key="1">
    <source>
        <dbReference type="ARBA" id="ARBA00007894"/>
    </source>
</evidence>
<evidence type="ECO:0000313" key="12">
    <source>
        <dbReference type="Proteomes" id="UP000034601"/>
    </source>
</evidence>
<keyword evidence="4 8" id="KW-0547">Nucleotide-binding</keyword>
<feature type="domain" description="Glutamyl/glutaminyl-tRNA synthetase class Ib catalytic" evidence="9">
    <location>
        <begin position="3"/>
        <end position="98"/>
    </location>
</feature>
<evidence type="ECO:0000256" key="2">
    <source>
        <dbReference type="ARBA" id="ARBA00022490"/>
    </source>
</evidence>
<gene>
    <name evidence="8" type="primary">gltX</name>
    <name evidence="11" type="ORF">UU29_C0004G0052</name>
</gene>
<dbReference type="CDD" id="cd00808">
    <property type="entry name" value="GluRS_core"/>
    <property type="match status" value="1"/>
</dbReference>
<keyword evidence="7 8" id="KW-0030">Aminoacyl-tRNA synthetase</keyword>
<dbReference type="PRINTS" id="PR00987">
    <property type="entry name" value="TRNASYNTHGLU"/>
</dbReference>
<evidence type="ECO:0000259" key="9">
    <source>
        <dbReference type="Pfam" id="PF00749"/>
    </source>
</evidence>
<keyword evidence="5 8" id="KW-0067">ATP-binding</keyword>
<dbReference type="GO" id="GO:0006424">
    <property type="term" value="P:glutamyl-tRNA aminoacylation"/>
    <property type="evidence" value="ECO:0007669"/>
    <property type="project" value="UniProtKB-UniRule"/>
</dbReference>
<keyword evidence="6 8" id="KW-0648">Protein biosynthesis</keyword>
<keyword evidence="2 8" id="KW-0963">Cytoplasm</keyword>
<dbReference type="PANTHER" id="PTHR43311:SF2">
    <property type="entry name" value="GLUTAMATE--TRNA LIGASE, MITOCHONDRIAL-RELATED"/>
    <property type="match status" value="1"/>
</dbReference>
<comment type="subunit">
    <text evidence="8">Monomer.</text>
</comment>
<evidence type="ECO:0000256" key="5">
    <source>
        <dbReference type="ARBA" id="ARBA00022840"/>
    </source>
</evidence>
<name>A0A0G0U8G8_9BACT</name>
<feature type="domain" description="Aminoacyl-tRNA synthetase class I anticodon-binding" evidence="10">
    <location>
        <begin position="298"/>
        <end position="431"/>
    </location>
</feature>
<comment type="caution">
    <text evidence="8">Lacks conserved residue(s) required for the propagation of feature annotation.</text>
</comment>